<evidence type="ECO:0000256" key="1">
    <source>
        <dbReference type="SAM" id="MobiDB-lite"/>
    </source>
</evidence>
<feature type="region of interest" description="Disordered" evidence="1">
    <location>
        <begin position="1"/>
        <end position="29"/>
    </location>
</feature>
<keyword evidence="3" id="KW-1185">Reference proteome</keyword>
<dbReference type="Proteomes" id="UP000244855">
    <property type="component" value="Unassembled WGS sequence"/>
</dbReference>
<proteinExistence type="predicted"/>
<dbReference type="AlphaFoldDB" id="A0A2V1E0W4"/>
<protein>
    <submittedName>
        <fullName evidence="2">Uncharacterized protein</fullName>
    </submittedName>
</protein>
<accession>A0A2V1E0W4</accession>
<name>A0A2V1E0W4_9PLEO</name>
<reference evidence="2 3" key="1">
    <citation type="journal article" date="2018" name="Sci. Rep.">
        <title>Comparative genomics provides insights into the lifestyle and reveals functional heterogeneity of dark septate endophytic fungi.</title>
        <authorList>
            <person name="Knapp D.G."/>
            <person name="Nemeth J.B."/>
            <person name="Barry K."/>
            <person name="Hainaut M."/>
            <person name="Henrissat B."/>
            <person name="Johnson J."/>
            <person name="Kuo A."/>
            <person name="Lim J.H.P."/>
            <person name="Lipzen A."/>
            <person name="Nolan M."/>
            <person name="Ohm R.A."/>
            <person name="Tamas L."/>
            <person name="Grigoriev I.V."/>
            <person name="Spatafora J.W."/>
            <person name="Nagy L.G."/>
            <person name="Kovacs G.M."/>
        </authorList>
    </citation>
    <scope>NUCLEOTIDE SEQUENCE [LARGE SCALE GENOMIC DNA]</scope>
    <source>
        <strain evidence="2 3">DSE2036</strain>
    </source>
</reference>
<evidence type="ECO:0000313" key="2">
    <source>
        <dbReference type="EMBL" id="PVI03782.1"/>
    </source>
</evidence>
<gene>
    <name evidence="2" type="ORF">DM02DRAFT_652201</name>
</gene>
<sequence>MSSPVPAKGKEKANLPSDNARTADTADSKGKIYDPEVFVQFKEGDPYFGKFVGRLLFHSEEYNGEKPPQPTSRKIEENAFNMTFDEMVKARVEGSENGGGTASSLEQADRPLSDINVRMSAVRKLITWRTKATSLEATKRRGSWDIILEMGSPVGSMSTPNRWADDIKALRPTLSNKNLGMIGSQIEIKLDLTPHSYIAEGRFENYIQEIRTLRDSFPENIRVVIDDASVGAIDPSVYYPAQDLVGPFYSMVDRMGLRSLPEIETKEHRRLRLQIGLLRWAGMSLDEVYETASAQENERAMKERATNPASELARFNTKNIIAIKGREVDKIFANWKDVTVNFVNEEIAARKKRFDDCKKFLQDFMFD</sequence>
<organism evidence="2 3">
    <name type="scientific">Periconia macrospinosa</name>
    <dbReference type="NCBI Taxonomy" id="97972"/>
    <lineage>
        <taxon>Eukaryota</taxon>
        <taxon>Fungi</taxon>
        <taxon>Dikarya</taxon>
        <taxon>Ascomycota</taxon>
        <taxon>Pezizomycotina</taxon>
        <taxon>Dothideomycetes</taxon>
        <taxon>Pleosporomycetidae</taxon>
        <taxon>Pleosporales</taxon>
        <taxon>Massarineae</taxon>
        <taxon>Periconiaceae</taxon>
        <taxon>Periconia</taxon>
    </lineage>
</organism>
<evidence type="ECO:0000313" key="3">
    <source>
        <dbReference type="Proteomes" id="UP000244855"/>
    </source>
</evidence>
<dbReference type="EMBL" id="KZ805327">
    <property type="protein sequence ID" value="PVI03782.1"/>
    <property type="molecule type" value="Genomic_DNA"/>
</dbReference>